<name>A0A644TYQ8_9ZZZZ</name>
<dbReference type="InterPro" id="IPR013373">
    <property type="entry name" value="Flagellin/pilin_N_arc"/>
</dbReference>
<dbReference type="AlphaFoldDB" id="A0A644TYQ8"/>
<keyword evidence="1" id="KW-0812">Transmembrane</keyword>
<feature type="domain" description="Archaeal Type IV pilin N-terminal" evidence="2">
    <location>
        <begin position="15"/>
        <end position="90"/>
    </location>
</feature>
<evidence type="ECO:0000256" key="1">
    <source>
        <dbReference type="SAM" id="Phobius"/>
    </source>
</evidence>
<protein>
    <recommendedName>
        <fullName evidence="2">Archaeal Type IV pilin N-terminal domain-containing protein</fullName>
    </recommendedName>
</protein>
<feature type="transmembrane region" description="Helical" evidence="1">
    <location>
        <begin position="20"/>
        <end position="44"/>
    </location>
</feature>
<keyword evidence="1" id="KW-1133">Transmembrane helix</keyword>
<dbReference type="Pfam" id="PF07790">
    <property type="entry name" value="Pilin_N"/>
    <property type="match status" value="1"/>
</dbReference>
<evidence type="ECO:0000313" key="3">
    <source>
        <dbReference type="EMBL" id="MPL71577.1"/>
    </source>
</evidence>
<comment type="caution">
    <text evidence="3">The sequence shown here is derived from an EMBL/GenBank/DDBJ whole genome shotgun (WGS) entry which is preliminary data.</text>
</comment>
<dbReference type="EMBL" id="VSSQ01000060">
    <property type="protein sequence ID" value="MPL71577.1"/>
    <property type="molecule type" value="Genomic_DNA"/>
</dbReference>
<dbReference type="InterPro" id="IPR012859">
    <property type="entry name" value="Pilin_N_archaeal"/>
</dbReference>
<keyword evidence="1" id="KW-0472">Membrane</keyword>
<reference evidence="3" key="1">
    <citation type="submission" date="2019-08" db="EMBL/GenBank/DDBJ databases">
        <authorList>
            <person name="Kucharzyk K."/>
            <person name="Murdoch R.W."/>
            <person name="Higgins S."/>
            <person name="Loffler F."/>
        </authorList>
    </citation>
    <scope>NUCLEOTIDE SEQUENCE</scope>
</reference>
<sequence>MAEHYGECRMKEKDSAVSPVIGIMLLLAMTIIAAGVLAAFAGGIGSVSEPTPSVDLSVSSYGSGDNLRLLFEQKSGNGLTPSDIKVSFLVKNPDKNDYVGSFILTELTDDTAWTAGEILTTKNIMKTSEMLGITVDELKAAASVSTPVEIKIYHLPSSTIIYQSTILLEET</sequence>
<accession>A0A644TYQ8</accession>
<proteinExistence type="predicted"/>
<gene>
    <name evidence="3" type="ORF">SDC9_17354</name>
</gene>
<dbReference type="NCBIfam" id="TIGR02537">
    <property type="entry name" value="arch_flag_Nterm"/>
    <property type="match status" value="1"/>
</dbReference>
<organism evidence="3">
    <name type="scientific">bioreactor metagenome</name>
    <dbReference type="NCBI Taxonomy" id="1076179"/>
    <lineage>
        <taxon>unclassified sequences</taxon>
        <taxon>metagenomes</taxon>
        <taxon>ecological metagenomes</taxon>
    </lineage>
</organism>
<evidence type="ECO:0000259" key="2">
    <source>
        <dbReference type="Pfam" id="PF07790"/>
    </source>
</evidence>